<dbReference type="CDD" id="cd00082">
    <property type="entry name" value="HisKA"/>
    <property type="match status" value="1"/>
</dbReference>
<keyword evidence="3" id="KW-0597">Phosphoprotein</keyword>
<dbReference type="SUPFAM" id="SSF55874">
    <property type="entry name" value="ATPase domain of HSP90 chaperone/DNA topoisomerase II/histidine kinase"/>
    <property type="match status" value="1"/>
</dbReference>
<feature type="domain" description="PAC" evidence="9">
    <location>
        <begin position="95"/>
        <end position="147"/>
    </location>
</feature>
<evidence type="ECO:0000313" key="10">
    <source>
        <dbReference type="EMBL" id="MFC3809621.1"/>
    </source>
</evidence>
<dbReference type="EC" id="2.7.13.3" evidence="2"/>
<feature type="domain" description="Histidine kinase" evidence="8">
    <location>
        <begin position="197"/>
        <end position="414"/>
    </location>
</feature>
<dbReference type="InterPro" id="IPR050736">
    <property type="entry name" value="Sensor_HK_Regulatory"/>
</dbReference>
<organism evidence="10 11">
    <name type="scientific">Lacihabitans lacunae</name>
    <dbReference type="NCBI Taxonomy" id="1028214"/>
    <lineage>
        <taxon>Bacteria</taxon>
        <taxon>Pseudomonadati</taxon>
        <taxon>Bacteroidota</taxon>
        <taxon>Cytophagia</taxon>
        <taxon>Cytophagales</taxon>
        <taxon>Leadbetterellaceae</taxon>
        <taxon>Lacihabitans</taxon>
    </lineage>
</organism>
<evidence type="ECO:0000313" key="11">
    <source>
        <dbReference type="Proteomes" id="UP001595616"/>
    </source>
</evidence>
<evidence type="ECO:0000256" key="1">
    <source>
        <dbReference type="ARBA" id="ARBA00000085"/>
    </source>
</evidence>
<dbReference type="PROSITE" id="PS50113">
    <property type="entry name" value="PAC"/>
    <property type="match status" value="1"/>
</dbReference>
<dbReference type="InterPro" id="IPR001610">
    <property type="entry name" value="PAC"/>
</dbReference>
<dbReference type="InterPro" id="IPR003594">
    <property type="entry name" value="HATPase_dom"/>
</dbReference>
<dbReference type="InterPro" id="IPR003661">
    <property type="entry name" value="HisK_dim/P_dom"/>
</dbReference>
<dbReference type="InterPro" id="IPR000014">
    <property type="entry name" value="PAS"/>
</dbReference>
<dbReference type="PANTHER" id="PTHR43711:SF26">
    <property type="entry name" value="SENSOR HISTIDINE KINASE RCSC"/>
    <property type="match status" value="1"/>
</dbReference>
<evidence type="ECO:0000256" key="4">
    <source>
        <dbReference type="ARBA" id="ARBA00022679"/>
    </source>
</evidence>
<comment type="catalytic activity">
    <reaction evidence="1">
        <text>ATP + protein L-histidine = ADP + protein N-phospho-L-histidine.</text>
        <dbReference type="EC" id="2.7.13.3"/>
    </reaction>
</comment>
<name>A0ABV7YRY2_9BACT</name>
<dbReference type="InterPro" id="IPR005467">
    <property type="entry name" value="His_kinase_dom"/>
</dbReference>
<dbReference type="InterPro" id="IPR000700">
    <property type="entry name" value="PAS-assoc_C"/>
</dbReference>
<dbReference type="Pfam" id="PF00512">
    <property type="entry name" value="HisKA"/>
    <property type="match status" value="1"/>
</dbReference>
<gene>
    <name evidence="10" type="ORF">ACFOOI_03060</name>
</gene>
<dbReference type="Pfam" id="PF02518">
    <property type="entry name" value="HATPase_c"/>
    <property type="match status" value="1"/>
</dbReference>
<keyword evidence="10" id="KW-0067">ATP-binding</keyword>
<keyword evidence="11" id="KW-1185">Reference proteome</keyword>
<dbReference type="Gene3D" id="1.10.287.130">
    <property type="match status" value="1"/>
</dbReference>
<keyword evidence="4" id="KW-0808">Transferase</keyword>
<evidence type="ECO:0000256" key="7">
    <source>
        <dbReference type="SAM" id="Coils"/>
    </source>
</evidence>
<dbReference type="InterPro" id="IPR035965">
    <property type="entry name" value="PAS-like_dom_sf"/>
</dbReference>
<dbReference type="SMART" id="SM00387">
    <property type="entry name" value="HATPase_c"/>
    <property type="match status" value="1"/>
</dbReference>
<comment type="caution">
    <text evidence="10">The sequence shown here is derived from an EMBL/GenBank/DDBJ whole genome shotgun (WGS) entry which is preliminary data.</text>
</comment>
<dbReference type="Gene3D" id="3.30.450.20">
    <property type="entry name" value="PAS domain"/>
    <property type="match status" value="1"/>
</dbReference>
<dbReference type="InterPro" id="IPR004358">
    <property type="entry name" value="Sig_transdc_His_kin-like_C"/>
</dbReference>
<keyword evidence="10" id="KW-0547">Nucleotide-binding</keyword>
<dbReference type="CDD" id="cd00075">
    <property type="entry name" value="HATPase"/>
    <property type="match status" value="1"/>
</dbReference>
<evidence type="ECO:0000259" key="8">
    <source>
        <dbReference type="PROSITE" id="PS50109"/>
    </source>
</evidence>
<dbReference type="NCBIfam" id="TIGR00229">
    <property type="entry name" value="sensory_box"/>
    <property type="match status" value="1"/>
</dbReference>
<dbReference type="SMART" id="SM00086">
    <property type="entry name" value="PAC"/>
    <property type="match status" value="1"/>
</dbReference>
<dbReference type="InterPro" id="IPR036890">
    <property type="entry name" value="HATPase_C_sf"/>
</dbReference>
<keyword evidence="7" id="KW-0175">Coiled coil</keyword>
<dbReference type="PROSITE" id="PS50109">
    <property type="entry name" value="HIS_KIN"/>
    <property type="match status" value="1"/>
</dbReference>
<dbReference type="SUPFAM" id="SSF55785">
    <property type="entry name" value="PYP-like sensor domain (PAS domain)"/>
    <property type="match status" value="1"/>
</dbReference>
<feature type="coiled-coil region" evidence="7">
    <location>
        <begin position="138"/>
        <end position="187"/>
    </location>
</feature>
<dbReference type="Proteomes" id="UP001595616">
    <property type="component" value="Unassembled WGS sequence"/>
</dbReference>
<dbReference type="SMART" id="SM00091">
    <property type="entry name" value="PAS"/>
    <property type="match status" value="1"/>
</dbReference>
<accession>A0ABV7YRY2</accession>
<evidence type="ECO:0000256" key="5">
    <source>
        <dbReference type="ARBA" id="ARBA00022777"/>
    </source>
</evidence>
<dbReference type="Pfam" id="PF13426">
    <property type="entry name" value="PAS_9"/>
    <property type="match status" value="1"/>
</dbReference>
<dbReference type="RefSeq" id="WP_379834917.1">
    <property type="nucleotide sequence ID" value="NZ_JBHRYQ010000001.1"/>
</dbReference>
<protein>
    <recommendedName>
        <fullName evidence="2">histidine kinase</fullName>
        <ecNumber evidence="2">2.7.13.3</ecNumber>
    </recommendedName>
</protein>
<keyword evidence="6" id="KW-0902">Two-component regulatory system</keyword>
<dbReference type="SMART" id="SM00388">
    <property type="entry name" value="HisKA"/>
    <property type="match status" value="1"/>
</dbReference>
<dbReference type="GO" id="GO:0005524">
    <property type="term" value="F:ATP binding"/>
    <property type="evidence" value="ECO:0007669"/>
    <property type="project" value="UniProtKB-KW"/>
</dbReference>
<dbReference type="PANTHER" id="PTHR43711">
    <property type="entry name" value="TWO-COMPONENT HISTIDINE KINASE"/>
    <property type="match status" value="1"/>
</dbReference>
<dbReference type="EMBL" id="JBHRYQ010000001">
    <property type="protein sequence ID" value="MFC3809621.1"/>
    <property type="molecule type" value="Genomic_DNA"/>
</dbReference>
<keyword evidence="5" id="KW-0418">Kinase</keyword>
<evidence type="ECO:0000256" key="3">
    <source>
        <dbReference type="ARBA" id="ARBA00022553"/>
    </source>
</evidence>
<dbReference type="Gene3D" id="3.30.565.10">
    <property type="entry name" value="Histidine kinase-like ATPase, C-terminal domain"/>
    <property type="match status" value="1"/>
</dbReference>
<dbReference type="CDD" id="cd00130">
    <property type="entry name" value="PAS"/>
    <property type="match status" value="1"/>
</dbReference>
<sequence length="414" mass="47735">MKNYTDIDEYKKILVDKDIINQFEAIFKYANEAIIITDNSSVIQKINPAGIKMFGYNEYQEIENHPIEVLIPKRYHTSHIGHREKYQEHPKARSMGVNYELFGQKKDGTEFPVEVSLSPFKNENGSFVVCFVIDITNRKKAEETEKNYRHELEKEVEERTLILKEAIQKLEKTKVELDQSLKREQELNSMKTRFISIASHEFRTPLSTVLSSLSLVEKYGNLNETEKRAKHIDRIKKSIRNLTDILNDILSVNRIEEGAVVVNLDSFNLKYFVEELVSELNGILKSGQQILLKGFEDLKSNINQDPKLVRHILINLLSNAIKFSPEDKNIIIKASNFENDVTIEIIDQGIGIPEEDQKKLFTRFFRCTNAENIQGTGLGLSIVYQYLILLKGKINYTSEVKKGSTFKVTLPKNN</sequence>
<evidence type="ECO:0000256" key="2">
    <source>
        <dbReference type="ARBA" id="ARBA00012438"/>
    </source>
</evidence>
<proteinExistence type="predicted"/>
<dbReference type="InterPro" id="IPR036097">
    <property type="entry name" value="HisK_dim/P_sf"/>
</dbReference>
<evidence type="ECO:0000256" key="6">
    <source>
        <dbReference type="ARBA" id="ARBA00023012"/>
    </source>
</evidence>
<evidence type="ECO:0000259" key="9">
    <source>
        <dbReference type="PROSITE" id="PS50113"/>
    </source>
</evidence>
<dbReference type="PRINTS" id="PR00344">
    <property type="entry name" value="BCTRLSENSOR"/>
</dbReference>
<reference evidence="11" key="1">
    <citation type="journal article" date="2019" name="Int. J. Syst. Evol. Microbiol.">
        <title>The Global Catalogue of Microorganisms (GCM) 10K type strain sequencing project: providing services to taxonomists for standard genome sequencing and annotation.</title>
        <authorList>
            <consortium name="The Broad Institute Genomics Platform"/>
            <consortium name="The Broad Institute Genome Sequencing Center for Infectious Disease"/>
            <person name="Wu L."/>
            <person name="Ma J."/>
        </authorList>
    </citation>
    <scope>NUCLEOTIDE SEQUENCE [LARGE SCALE GENOMIC DNA]</scope>
    <source>
        <strain evidence="11">CECT 7956</strain>
    </source>
</reference>
<dbReference type="SUPFAM" id="SSF47384">
    <property type="entry name" value="Homodimeric domain of signal transducing histidine kinase"/>
    <property type="match status" value="1"/>
</dbReference>